<dbReference type="NCBIfam" id="TIGR04282">
    <property type="entry name" value="glyco_like_cofC"/>
    <property type="match status" value="1"/>
</dbReference>
<dbReference type="Proteomes" id="UP000295678">
    <property type="component" value="Unassembled WGS sequence"/>
</dbReference>
<name>A0A4V6NZR4_9HYPH</name>
<evidence type="ECO:0000313" key="2">
    <source>
        <dbReference type="Proteomes" id="UP000295678"/>
    </source>
</evidence>
<dbReference type="RefSeq" id="WP_132805957.1">
    <property type="nucleotide sequence ID" value="NZ_SMAK01000003.1"/>
</dbReference>
<proteinExistence type="predicted"/>
<reference evidence="1 2" key="1">
    <citation type="submission" date="2019-03" db="EMBL/GenBank/DDBJ databases">
        <title>Genomic Encyclopedia of Type Strains, Phase IV (KMG-IV): sequencing the most valuable type-strain genomes for metagenomic binning, comparative biology and taxonomic classification.</title>
        <authorList>
            <person name="Goeker M."/>
        </authorList>
    </citation>
    <scope>NUCLEOTIDE SEQUENCE [LARGE SCALE GENOMIC DNA]</scope>
    <source>
        <strain evidence="1 2">DSM 19345</strain>
    </source>
</reference>
<sequence>MTGRWLVVMAKRPRAFAVKSRLAAEIGATEAIRFYRTNLARLMRALAGDARWTTVLAVTPDPAVTDRALPAGLARIGQGAGDLGARMQRIMETMPPGPVVIIGSDIPGVRPAHIDVAFRLLGRHDAVFGPAADGGYWLVGLRRRPMVPRIFDGVRWSSEHALADTQANCTGLSIGLVASLTDIDTGEDWRAWRRQS</sequence>
<comment type="caution">
    <text evidence="1">The sequence shown here is derived from an EMBL/GenBank/DDBJ whole genome shotgun (WGS) entry which is preliminary data.</text>
</comment>
<dbReference type="Gene3D" id="3.90.550.10">
    <property type="entry name" value="Spore Coat Polysaccharide Biosynthesis Protein SpsA, Chain A"/>
    <property type="match status" value="1"/>
</dbReference>
<organism evidence="1 2">
    <name type="scientific">Tepidamorphus gemmatus</name>
    <dbReference type="NCBI Taxonomy" id="747076"/>
    <lineage>
        <taxon>Bacteria</taxon>
        <taxon>Pseudomonadati</taxon>
        <taxon>Pseudomonadota</taxon>
        <taxon>Alphaproteobacteria</taxon>
        <taxon>Hyphomicrobiales</taxon>
        <taxon>Tepidamorphaceae</taxon>
        <taxon>Tepidamorphus</taxon>
    </lineage>
</organism>
<dbReference type="PANTHER" id="PTHR36529:SF1">
    <property type="entry name" value="GLYCOSYLTRANSFERASE"/>
    <property type="match status" value="1"/>
</dbReference>
<dbReference type="Pfam" id="PF09837">
    <property type="entry name" value="DUF2064"/>
    <property type="match status" value="1"/>
</dbReference>
<keyword evidence="2" id="KW-1185">Reference proteome</keyword>
<protein>
    <recommendedName>
        <fullName evidence="3">Glycosyltransferase A (GT-A) superfamily protein (DUF2064 family)</fullName>
    </recommendedName>
</protein>
<dbReference type="SUPFAM" id="SSF53448">
    <property type="entry name" value="Nucleotide-diphospho-sugar transferases"/>
    <property type="match status" value="1"/>
</dbReference>
<gene>
    <name evidence="1" type="ORF">EDC22_103393</name>
</gene>
<dbReference type="PANTHER" id="PTHR36529">
    <property type="entry name" value="SLL1095 PROTEIN"/>
    <property type="match status" value="1"/>
</dbReference>
<evidence type="ECO:0000313" key="1">
    <source>
        <dbReference type="EMBL" id="TCT12078.1"/>
    </source>
</evidence>
<dbReference type="OrthoDB" id="9798250at2"/>
<evidence type="ECO:0008006" key="3">
    <source>
        <dbReference type="Google" id="ProtNLM"/>
    </source>
</evidence>
<dbReference type="EMBL" id="SMAK01000003">
    <property type="protein sequence ID" value="TCT12078.1"/>
    <property type="molecule type" value="Genomic_DNA"/>
</dbReference>
<dbReference type="InterPro" id="IPR018641">
    <property type="entry name" value="Trfase_1_rSAM/seldom-assoc"/>
</dbReference>
<dbReference type="AlphaFoldDB" id="A0A4V6NZR4"/>
<dbReference type="InterPro" id="IPR029044">
    <property type="entry name" value="Nucleotide-diphossugar_trans"/>
</dbReference>
<accession>A0A4V6NZR4</accession>